<dbReference type="NCBIfam" id="TIGR02937">
    <property type="entry name" value="sigma70-ECF"/>
    <property type="match status" value="1"/>
</dbReference>
<dbReference type="Gene3D" id="1.10.1740.10">
    <property type="match status" value="1"/>
</dbReference>
<keyword evidence="1" id="KW-0805">Transcription regulation</keyword>
<dbReference type="GO" id="GO:0016987">
    <property type="term" value="F:sigma factor activity"/>
    <property type="evidence" value="ECO:0007669"/>
    <property type="project" value="UniProtKB-KW"/>
</dbReference>
<dbReference type="InterPro" id="IPR039425">
    <property type="entry name" value="RNA_pol_sigma-70-like"/>
</dbReference>
<name>A0AAE9YSU4_9GAMM</name>
<dbReference type="Pfam" id="PF04542">
    <property type="entry name" value="Sigma70_r2"/>
    <property type="match status" value="1"/>
</dbReference>
<dbReference type="PANTHER" id="PTHR43133:SF51">
    <property type="entry name" value="RNA POLYMERASE SIGMA FACTOR"/>
    <property type="match status" value="1"/>
</dbReference>
<evidence type="ECO:0000256" key="2">
    <source>
        <dbReference type="ARBA" id="ARBA00023082"/>
    </source>
</evidence>
<evidence type="ECO:0000313" key="6">
    <source>
        <dbReference type="Proteomes" id="UP000032568"/>
    </source>
</evidence>
<dbReference type="AlphaFoldDB" id="A0AAE9YSU4"/>
<keyword evidence="6" id="KW-1185">Reference proteome</keyword>
<sequence length="194" mass="22617">MTELSEAEVARDLVARILNGEPAAETEMVQRYNRGLVFMLNHRSRNRALAEDLAQETWRIVIEKVRGGDLKDPAKLAAFIVQVGKNQLLMIYRGSHHKKTTTEVDTEQTLDPASQPQVIIERYNTALIVRKLVDEMKTPRDRELILRFYIKEEEKQQICQDLGLNELHFNRVLFRARQRFKQLWNEYVEAGADP</sequence>
<dbReference type="EMBL" id="CP059735">
    <property type="protein sequence ID" value="WDD99644.1"/>
    <property type="molecule type" value="Genomic_DNA"/>
</dbReference>
<dbReference type="PANTHER" id="PTHR43133">
    <property type="entry name" value="RNA POLYMERASE ECF-TYPE SIGMA FACTO"/>
    <property type="match status" value="1"/>
</dbReference>
<feature type="domain" description="RNA polymerase sigma-70 region 2" evidence="4">
    <location>
        <begin position="28"/>
        <end position="93"/>
    </location>
</feature>
<dbReference type="KEGG" id="tact:SG35_002930"/>
<dbReference type="SUPFAM" id="SSF88946">
    <property type="entry name" value="Sigma2 domain of RNA polymerase sigma factors"/>
    <property type="match status" value="1"/>
</dbReference>
<accession>A0AAE9YSU4</accession>
<evidence type="ECO:0000256" key="1">
    <source>
        <dbReference type="ARBA" id="ARBA00023015"/>
    </source>
</evidence>
<dbReference type="Proteomes" id="UP000032568">
    <property type="component" value="Chromosome"/>
</dbReference>
<dbReference type="InterPro" id="IPR013325">
    <property type="entry name" value="RNA_pol_sigma_r2"/>
</dbReference>
<gene>
    <name evidence="5" type="ORF">SG35_002930</name>
</gene>
<organism evidence="5 6">
    <name type="scientific">Thalassomonas actiniarum</name>
    <dbReference type="NCBI Taxonomy" id="485447"/>
    <lineage>
        <taxon>Bacteria</taxon>
        <taxon>Pseudomonadati</taxon>
        <taxon>Pseudomonadota</taxon>
        <taxon>Gammaproteobacteria</taxon>
        <taxon>Alteromonadales</taxon>
        <taxon>Colwelliaceae</taxon>
        <taxon>Thalassomonas</taxon>
    </lineage>
</organism>
<reference evidence="5 6" key="2">
    <citation type="journal article" date="2022" name="Mar. Drugs">
        <title>Bioassay-Guided Fractionation Leads to the Detection of Cholic Acid Generated by the Rare Thalassomonas sp.</title>
        <authorList>
            <person name="Pheiffer F."/>
            <person name="Schneider Y.K."/>
            <person name="Hansen E.H."/>
            <person name="Andersen J.H."/>
            <person name="Isaksson J."/>
            <person name="Busche T."/>
            <person name="R C."/>
            <person name="Kalinowski J."/>
            <person name="Zyl L.V."/>
            <person name="Trindade M."/>
        </authorList>
    </citation>
    <scope>NUCLEOTIDE SEQUENCE [LARGE SCALE GENOMIC DNA]</scope>
    <source>
        <strain evidence="5 6">A5K-106</strain>
    </source>
</reference>
<protein>
    <submittedName>
        <fullName evidence="5">Sigma-70 family RNA polymerase sigma factor</fullName>
    </submittedName>
</protein>
<dbReference type="GO" id="GO:0006352">
    <property type="term" value="P:DNA-templated transcription initiation"/>
    <property type="evidence" value="ECO:0007669"/>
    <property type="project" value="InterPro"/>
</dbReference>
<proteinExistence type="predicted"/>
<keyword evidence="2" id="KW-0731">Sigma factor</keyword>
<evidence type="ECO:0000313" key="5">
    <source>
        <dbReference type="EMBL" id="WDD99644.1"/>
    </source>
</evidence>
<evidence type="ECO:0000256" key="3">
    <source>
        <dbReference type="ARBA" id="ARBA00023163"/>
    </source>
</evidence>
<dbReference type="InterPro" id="IPR014284">
    <property type="entry name" value="RNA_pol_sigma-70_dom"/>
</dbReference>
<dbReference type="InterPro" id="IPR007627">
    <property type="entry name" value="RNA_pol_sigma70_r2"/>
</dbReference>
<dbReference type="RefSeq" id="WP_053043319.1">
    <property type="nucleotide sequence ID" value="NZ_CP059735.1"/>
</dbReference>
<reference evidence="5 6" key="1">
    <citation type="journal article" date="2015" name="Genome Announc.">
        <title>Draft Genome Sequences of Marine Isolates of Thalassomonas viridans and Thalassomonas actiniarum.</title>
        <authorList>
            <person name="Olonade I."/>
            <person name="van Zyl L.J."/>
            <person name="Trindade M."/>
        </authorList>
    </citation>
    <scope>NUCLEOTIDE SEQUENCE [LARGE SCALE GENOMIC DNA]</scope>
    <source>
        <strain evidence="5 6">A5K-106</strain>
    </source>
</reference>
<evidence type="ECO:0000259" key="4">
    <source>
        <dbReference type="Pfam" id="PF04542"/>
    </source>
</evidence>
<keyword evidence="3" id="KW-0804">Transcription</keyword>